<feature type="transmembrane region" description="Helical" evidence="1">
    <location>
        <begin position="49"/>
        <end position="69"/>
    </location>
</feature>
<keyword evidence="1" id="KW-0812">Transmembrane</keyword>
<proteinExistence type="predicted"/>
<protein>
    <submittedName>
        <fullName evidence="2">Uncharacterized protein</fullName>
    </submittedName>
</protein>
<comment type="caution">
    <text evidence="2">The sequence shown here is derived from an EMBL/GenBank/DDBJ whole genome shotgun (WGS) entry which is preliminary data.</text>
</comment>
<dbReference type="Proteomes" id="UP001500928">
    <property type="component" value="Unassembled WGS sequence"/>
</dbReference>
<gene>
    <name evidence="2" type="ORF">GCM10023200_35050</name>
</gene>
<evidence type="ECO:0000313" key="3">
    <source>
        <dbReference type="Proteomes" id="UP001500928"/>
    </source>
</evidence>
<organism evidence="2 3">
    <name type="scientific">Actinomycetospora chlora</name>
    <dbReference type="NCBI Taxonomy" id="663608"/>
    <lineage>
        <taxon>Bacteria</taxon>
        <taxon>Bacillati</taxon>
        <taxon>Actinomycetota</taxon>
        <taxon>Actinomycetes</taxon>
        <taxon>Pseudonocardiales</taxon>
        <taxon>Pseudonocardiaceae</taxon>
        <taxon>Actinomycetospora</taxon>
    </lineage>
</organism>
<keyword evidence="1" id="KW-1133">Transmembrane helix</keyword>
<accession>A0ABP9BIX2</accession>
<sequence length="77" mass="8214">MCSLLAIGWRLRDGVSTTNVDVLVKAGLSTAFPPLAVITKETPLTSPDLMLRVAVAAALAFLVVALTRYGRISRKTD</sequence>
<keyword evidence="3" id="KW-1185">Reference proteome</keyword>
<evidence type="ECO:0000313" key="2">
    <source>
        <dbReference type="EMBL" id="GAA4795963.1"/>
    </source>
</evidence>
<dbReference type="EMBL" id="BAABHO010000028">
    <property type="protein sequence ID" value="GAA4795963.1"/>
    <property type="molecule type" value="Genomic_DNA"/>
</dbReference>
<reference evidence="3" key="1">
    <citation type="journal article" date="2019" name="Int. J. Syst. Evol. Microbiol.">
        <title>The Global Catalogue of Microorganisms (GCM) 10K type strain sequencing project: providing services to taxonomists for standard genome sequencing and annotation.</title>
        <authorList>
            <consortium name="The Broad Institute Genomics Platform"/>
            <consortium name="The Broad Institute Genome Sequencing Center for Infectious Disease"/>
            <person name="Wu L."/>
            <person name="Ma J."/>
        </authorList>
    </citation>
    <scope>NUCLEOTIDE SEQUENCE [LARGE SCALE GENOMIC DNA]</scope>
    <source>
        <strain evidence="3">JCM 17979</strain>
    </source>
</reference>
<keyword evidence="1" id="KW-0472">Membrane</keyword>
<name>A0ABP9BIX2_9PSEU</name>
<evidence type="ECO:0000256" key="1">
    <source>
        <dbReference type="SAM" id="Phobius"/>
    </source>
</evidence>